<dbReference type="PROSITE" id="PS51257">
    <property type="entry name" value="PROKAR_LIPOPROTEIN"/>
    <property type="match status" value="1"/>
</dbReference>
<sequence>MHKIALLAVAVSVLLSGCERRIEEIKDCIAGKTQPVDVDQAVKIVKAAGFEVRRPDSIMTPAPSSSAASASSSTSSLPKQASTHQPFSLLCNTTVQGQPVSQSLTVDLDAATVNGVRADVSETEIKWTTQSRDHTGAAFTGQIHTLNRLNGNYRFHDEGAVYAAPVPSYRCALASKRLF</sequence>
<feature type="compositionally biased region" description="Low complexity" evidence="1">
    <location>
        <begin position="60"/>
        <end position="76"/>
    </location>
</feature>
<accession>A0A4R8L516</accession>
<proteinExistence type="predicted"/>
<evidence type="ECO:0008006" key="4">
    <source>
        <dbReference type="Google" id="ProtNLM"/>
    </source>
</evidence>
<dbReference type="OrthoDB" id="9846188at2"/>
<dbReference type="RefSeq" id="WP_134197137.1">
    <property type="nucleotide sequence ID" value="NZ_JBHLUW010000020.1"/>
</dbReference>
<protein>
    <recommendedName>
        <fullName evidence="4">Lipoprotein</fullName>
    </recommendedName>
</protein>
<organism evidence="2 3">
    <name type="scientific">Paraburkholderia rhizosphaerae</name>
    <dbReference type="NCBI Taxonomy" id="480658"/>
    <lineage>
        <taxon>Bacteria</taxon>
        <taxon>Pseudomonadati</taxon>
        <taxon>Pseudomonadota</taxon>
        <taxon>Betaproteobacteria</taxon>
        <taxon>Burkholderiales</taxon>
        <taxon>Burkholderiaceae</taxon>
        <taxon>Paraburkholderia</taxon>
    </lineage>
</organism>
<dbReference type="Proteomes" id="UP000295509">
    <property type="component" value="Unassembled WGS sequence"/>
</dbReference>
<evidence type="ECO:0000313" key="3">
    <source>
        <dbReference type="Proteomes" id="UP000295509"/>
    </source>
</evidence>
<evidence type="ECO:0000256" key="1">
    <source>
        <dbReference type="SAM" id="MobiDB-lite"/>
    </source>
</evidence>
<comment type="caution">
    <text evidence="2">The sequence shown here is derived from an EMBL/GenBank/DDBJ whole genome shotgun (WGS) entry which is preliminary data.</text>
</comment>
<gene>
    <name evidence="2" type="ORF">BX592_13838</name>
</gene>
<name>A0A4R8L516_9BURK</name>
<dbReference type="EMBL" id="SORE01000038">
    <property type="protein sequence ID" value="TDY37395.1"/>
    <property type="molecule type" value="Genomic_DNA"/>
</dbReference>
<keyword evidence="3" id="KW-1185">Reference proteome</keyword>
<reference evidence="2 3" key="1">
    <citation type="submission" date="2019-03" db="EMBL/GenBank/DDBJ databases">
        <title>Genomic Encyclopedia of Type Strains, Phase III (KMG-III): the genomes of soil and plant-associated and newly described type strains.</title>
        <authorList>
            <person name="Whitman W."/>
        </authorList>
    </citation>
    <scope>NUCLEOTIDE SEQUENCE [LARGE SCALE GENOMIC DNA]</scope>
    <source>
        <strain evidence="2 3">LMG 29544</strain>
    </source>
</reference>
<dbReference type="AlphaFoldDB" id="A0A4R8L516"/>
<evidence type="ECO:0000313" key="2">
    <source>
        <dbReference type="EMBL" id="TDY37395.1"/>
    </source>
</evidence>
<feature type="region of interest" description="Disordered" evidence="1">
    <location>
        <begin position="56"/>
        <end position="81"/>
    </location>
</feature>